<protein>
    <submittedName>
        <fullName evidence="10">Glycosyltransferase family 8</fullName>
    </submittedName>
</protein>
<evidence type="ECO:0000256" key="7">
    <source>
        <dbReference type="ARBA" id="ARBA00022842"/>
    </source>
</evidence>
<dbReference type="Proteomes" id="UP000022311">
    <property type="component" value="Unassembled WGS sequence"/>
</dbReference>
<keyword evidence="8" id="KW-0448">Lipopolysaccharide biosynthesis</keyword>
<dbReference type="SUPFAM" id="SSF53448">
    <property type="entry name" value="Nucleotide-diphospho-sugar transferases"/>
    <property type="match status" value="1"/>
</dbReference>
<evidence type="ECO:0000256" key="5">
    <source>
        <dbReference type="ARBA" id="ARBA00022679"/>
    </source>
</evidence>
<dbReference type="CDD" id="cd04194">
    <property type="entry name" value="GT8_A4GalT_like"/>
    <property type="match status" value="1"/>
</dbReference>
<dbReference type="GO" id="GO:0046872">
    <property type="term" value="F:metal ion binding"/>
    <property type="evidence" value="ECO:0007669"/>
    <property type="project" value="UniProtKB-KW"/>
</dbReference>
<dbReference type="AlphaFoldDB" id="A0AAV3M4U4"/>
<evidence type="ECO:0000256" key="8">
    <source>
        <dbReference type="ARBA" id="ARBA00022985"/>
    </source>
</evidence>
<dbReference type="RefSeq" id="WP_036962538.1">
    <property type="nucleotide sequence ID" value="NZ_JALD01000049.1"/>
</dbReference>
<sequence length="336" mass="38465">MDNLVINKHQLIGSKVDPLSEGFDIIYGSDENYQFGVGVSAVSLLVNNPSNFFRFHLFLDVVKPDFLDKLRTIAEQFSAEFNVYELDNTLLKTLPASEVWSSAMYFRLIAFEYLSSDYDYALYLDADVVCQNALNLSTDIIKDVIAGVVADEIGVRKKSGARLNVVELSETYFNSGVMFVNLKEWHSHQVTKKCFEFLSLPNAKDLYKYPDQDVLNLILREQLVLLAQRFNTIYTLKNELSDSTHQKYKCVITSDTALIHYTGVTKPWHTWAKYPSAKPFYDALASSPWTENDLKPAIKFAEKKKEYKHLLKQGAFFAGCISGIKYFFQKVRGKKR</sequence>
<evidence type="ECO:0000256" key="4">
    <source>
        <dbReference type="ARBA" id="ARBA00022676"/>
    </source>
</evidence>
<keyword evidence="7" id="KW-0460">Magnesium</keyword>
<feature type="domain" description="Glycosyl transferase family 8 C-terminal" evidence="9">
    <location>
        <begin position="274"/>
        <end position="330"/>
    </location>
</feature>
<dbReference type="PANTHER" id="PTHR13778:SF64">
    <property type="entry name" value="LIPOPOLYSACCHARIDE 1,2-GLUCOSYLTRANSFERASE"/>
    <property type="match status" value="1"/>
</dbReference>
<dbReference type="PANTHER" id="PTHR13778">
    <property type="entry name" value="GLYCOSYLTRANSFERASE 8 DOMAIN-CONTAINING PROTEIN"/>
    <property type="match status" value="1"/>
</dbReference>
<evidence type="ECO:0000313" key="10">
    <source>
        <dbReference type="EMBL" id="EUD10639.1"/>
    </source>
</evidence>
<comment type="pathway">
    <text evidence="2">Bacterial outer membrane biogenesis; LPS core biosynthesis.</text>
</comment>
<evidence type="ECO:0000256" key="6">
    <source>
        <dbReference type="ARBA" id="ARBA00022723"/>
    </source>
</evidence>
<dbReference type="InterPro" id="IPR029044">
    <property type="entry name" value="Nucleotide-diphossugar_trans"/>
</dbReference>
<comment type="cofactor">
    <cofactor evidence="1">
        <name>Mg(2+)</name>
        <dbReference type="ChEBI" id="CHEBI:18420"/>
    </cofactor>
</comment>
<dbReference type="InterPro" id="IPR002495">
    <property type="entry name" value="Glyco_trans_8"/>
</dbReference>
<dbReference type="GO" id="GO:0008918">
    <property type="term" value="F:lipopolysaccharide 3-alpha-galactosyltransferase activity"/>
    <property type="evidence" value="ECO:0007669"/>
    <property type="project" value="InterPro"/>
</dbReference>
<evidence type="ECO:0000256" key="2">
    <source>
        <dbReference type="ARBA" id="ARBA00004713"/>
    </source>
</evidence>
<dbReference type="InterPro" id="IPR013645">
    <property type="entry name" value="Glyco_transf_8N"/>
</dbReference>
<gene>
    <name evidence="10" type="ORF">HMPREF1563_1912</name>
</gene>
<accession>A0AAV3M4U4</accession>
<evidence type="ECO:0000256" key="3">
    <source>
        <dbReference type="ARBA" id="ARBA00006351"/>
    </source>
</evidence>
<comment type="similarity">
    <text evidence="3">Belongs to the glycosyltransferase 8 family.</text>
</comment>
<reference evidence="10 11" key="1">
    <citation type="submission" date="2014-01" db="EMBL/GenBank/DDBJ databases">
        <authorList>
            <person name="Durkin A.S."/>
            <person name="McCorrison J."/>
            <person name="Torralba M."/>
            <person name="Gillis M."/>
            <person name="Haft D.H."/>
            <person name="Methe B."/>
            <person name="Sutton G."/>
            <person name="Nelson K.E."/>
        </authorList>
    </citation>
    <scope>NUCLEOTIDE SEQUENCE [LARGE SCALE GENOMIC DNA]</scope>
    <source>
        <strain evidence="10 11">205/92</strain>
    </source>
</reference>
<proteinExistence type="inferred from homology"/>
<dbReference type="Gene3D" id="3.90.550.10">
    <property type="entry name" value="Spore Coat Polysaccharide Biosynthesis Protein SpsA, Chain A"/>
    <property type="match status" value="1"/>
</dbReference>
<dbReference type="Pfam" id="PF08437">
    <property type="entry name" value="Glyco_transf_8C"/>
    <property type="match status" value="1"/>
</dbReference>
<keyword evidence="4" id="KW-0328">Glycosyltransferase</keyword>
<evidence type="ECO:0000313" key="11">
    <source>
        <dbReference type="Proteomes" id="UP000022311"/>
    </source>
</evidence>
<keyword evidence="6" id="KW-0479">Metal-binding</keyword>
<dbReference type="InterPro" id="IPR050748">
    <property type="entry name" value="Glycosyltrans_8_dom-fam"/>
</dbReference>
<name>A0AAV3M4U4_9GAMM</name>
<dbReference type="Pfam" id="PF01501">
    <property type="entry name" value="Glyco_transf_8"/>
    <property type="match status" value="1"/>
</dbReference>
<organism evidence="10 11">
    <name type="scientific">Providencia alcalifaciens 205/92</name>
    <dbReference type="NCBI Taxonomy" id="1256988"/>
    <lineage>
        <taxon>Bacteria</taxon>
        <taxon>Pseudomonadati</taxon>
        <taxon>Pseudomonadota</taxon>
        <taxon>Gammaproteobacteria</taxon>
        <taxon>Enterobacterales</taxon>
        <taxon>Morganellaceae</taxon>
        <taxon>Providencia</taxon>
    </lineage>
</organism>
<evidence type="ECO:0000259" key="9">
    <source>
        <dbReference type="Pfam" id="PF08437"/>
    </source>
</evidence>
<keyword evidence="5" id="KW-0808">Transferase</keyword>
<dbReference type="EMBL" id="JALD01000049">
    <property type="protein sequence ID" value="EUD10639.1"/>
    <property type="molecule type" value="Genomic_DNA"/>
</dbReference>
<comment type="caution">
    <text evidence="10">The sequence shown here is derived from an EMBL/GenBank/DDBJ whole genome shotgun (WGS) entry which is preliminary data.</text>
</comment>
<evidence type="ECO:0000256" key="1">
    <source>
        <dbReference type="ARBA" id="ARBA00001946"/>
    </source>
</evidence>